<dbReference type="GO" id="GO:0003677">
    <property type="term" value="F:DNA binding"/>
    <property type="evidence" value="ECO:0007669"/>
    <property type="project" value="UniProtKB-UniRule"/>
</dbReference>
<dbReference type="EMBL" id="MUEO01000007">
    <property type="protein sequence ID" value="OOE45401.1"/>
    <property type="molecule type" value="Genomic_DNA"/>
</dbReference>
<comment type="caution">
    <text evidence="6">The sequence shown here is derived from an EMBL/GenBank/DDBJ whole genome shotgun (WGS) entry which is preliminary data.</text>
</comment>
<keyword evidence="1" id="KW-0805">Transcription regulation</keyword>
<dbReference type="PROSITE" id="PS50977">
    <property type="entry name" value="HTH_TETR_2"/>
    <property type="match status" value="1"/>
</dbReference>
<dbReference type="PANTHER" id="PTHR47506:SF6">
    <property type="entry name" value="HTH-TYPE TRANSCRIPTIONAL REPRESSOR NEMR"/>
    <property type="match status" value="1"/>
</dbReference>
<evidence type="ECO:0000256" key="2">
    <source>
        <dbReference type="ARBA" id="ARBA00023125"/>
    </source>
</evidence>
<feature type="domain" description="HTH tetR-type" evidence="5">
    <location>
        <begin position="1"/>
        <end position="61"/>
    </location>
</feature>
<dbReference type="Proteomes" id="UP000188726">
    <property type="component" value="Unassembled WGS sequence"/>
</dbReference>
<evidence type="ECO:0000313" key="7">
    <source>
        <dbReference type="Proteomes" id="UP000188726"/>
    </source>
</evidence>
<keyword evidence="2 4" id="KW-0238">DNA-binding</keyword>
<dbReference type="InterPro" id="IPR036271">
    <property type="entry name" value="Tet_transcr_reg_TetR-rel_C_sf"/>
</dbReference>
<reference evidence="6 7" key="1">
    <citation type="journal article" date="2017" name="Genome Announc.">
        <title>Draft Genome Sequences of Salinivibrio proteolyticus, Salinivibrio sharmensis, Salinivibrio siamensis, Salinivibrio costicola subsp. alcaliphilus, Salinivibrio costicola subsp. vallismortis, and 29 New Isolates Belonging to the Genus Salinivibrio.</title>
        <authorList>
            <person name="Lopez-Hermoso C."/>
            <person name="de la Haba R.R."/>
            <person name="Sanchez-Porro C."/>
            <person name="Bayliss S.C."/>
            <person name="Feil E.J."/>
            <person name="Ventosa A."/>
        </authorList>
    </citation>
    <scope>NUCLEOTIDE SEQUENCE [LARGE SCALE GENOMIC DNA]</scope>
    <source>
        <strain evidence="6 7">IC202</strain>
    </source>
</reference>
<dbReference type="RefSeq" id="WP_077457246.1">
    <property type="nucleotide sequence ID" value="NZ_MUEO01000007.1"/>
</dbReference>
<dbReference type="InterPro" id="IPR009057">
    <property type="entry name" value="Homeodomain-like_sf"/>
</dbReference>
<gene>
    <name evidence="6" type="ORF">BZG09_04340</name>
</gene>
<evidence type="ECO:0000256" key="3">
    <source>
        <dbReference type="ARBA" id="ARBA00023163"/>
    </source>
</evidence>
<proteinExistence type="predicted"/>
<evidence type="ECO:0000259" key="5">
    <source>
        <dbReference type="PROSITE" id="PS50977"/>
    </source>
</evidence>
<name>A0AB36K8G5_9GAMM</name>
<dbReference type="PANTHER" id="PTHR47506">
    <property type="entry name" value="TRANSCRIPTIONAL REGULATORY PROTEIN"/>
    <property type="match status" value="1"/>
</dbReference>
<keyword evidence="3" id="KW-0804">Transcription</keyword>
<evidence type="ECO:0000256" key="1">
    <source>
        <dbReference type="ARBA" id="ARBA00023015"/>
    </source>
</evidence>
<sequence length="177" mass="19681">MSKRDHILAVAESLFNQFGYTAVGVDKIRDEAAVSKTSMYRHFGAKSALIEAVLQARHTRFEQGLQQAIDAHQDKDAQLMALLDWHLAWFKQDDFKGCMFMHAIGEFKSSTDSQVTAIAKAHKRKIRNMIEGIVGSEDVDAVDTVMTLLEGLIVRAEFGELPSRASCLKILQPLSSA</sequence>
<organism evidence="6 7">
    <name type="scientific">Salinivibrio kushneri</name>
    <dbReference type="NCBI Taxonomy" id="1908198"/>
    <lineage>
        <taxon>Bacteria</taxon>
        <taxon>Pseudomonadati</taxon>
        <taxon>Pseudomonadota</taxon>
        <taxon>Gammaproteobacteria</taxon>
        <taxon>Vibrionales</taxon>
        <taxon>Vibrionaceae</taxon>
        <taxon>Salinivibrio</taxon>
    </lineage>
</organism>
<dbReference type="SUPFAM" id="SSF48498">
    <property type="entry name" value="Tetracyclin repressor-like, C-terminal domain"/>
    <property type="match status" value="1"/>
</dbReference>
<dbReference type="Pfam" id="PF00440">
    <property type="entry name" value="TetR_N"/>
    <property type="match status" value="1"/>
</dbReference>
<evidence type="ECO:0000256" key="4">
    <source>
        <dbReference type="PROSITE-ProRule" id="PRU00335"/>
    </source>
</evidence>
<accession>A0AB36K8G5</accession>
<dbReference type="InterPro" id="IPR001647">
    <property type="entry name" value="HTH_TetR"/>
</dbReference>
<dbReference type="AlphaFoldDB" id="A0AB36K8G5"/>
<dbReference type="PRINTS" id="PR00455">
    <property type="entry name" value="HTHTETR"/>
</dbReference>
<feature type="DNA-binding region" description="H-T-H motif" evidence="4">
    <location>
        <begin position="24"/>
        <end position="43"/>
    </location>
</feature>
<dbReference type="SUPFAM" id="SSF46689">
    <property type="entry name" value="Homeodomain-like"/>
    <property type="match status" value="1"/>
</dbReference>
<protein>
    <submittedName>
        <fullName evidence="6">TetR family transcriptional regulator</fullName>
    </submittedName>
</protein>
<evidence type="ECO:0000313" key="6">
    <source>
        <dbReference type="EMBL" id="OOE45401.1"/>
    </source>
</evidence>
<dbReference type="Gene3D" id="1.10.357.10">
    <property type="entry name" value="Tetracycline Repressor, domain 2"/>
    <property type="match status" value="1"/>
</dbReference>